<protein>
    <submittedName>
        <fullName evidence="4">ABC transporter</fullName>
    </submittedName>
</protein>
<name>A0A0K2H1W1_9CORY</name>
<evidence type="ECO:0000313" key="4">
    <source>
        <dbReference type="EMBL" id="ALA68019.1"/>
    </source>
</evidence>
<accession>A0A0K2H1W1</accession>
<dbReference type="Gene3D" id="3.40.50.300">
    <property type="entry name" value="P-loop containing nucleotide triphosphate hydrolases"/>
    <property type="match status" value="1"/>
</dbReference>
<dbReference type="InterPro" id="IPR003593">
    <property type="entry name" value="AAA+_ATPase"/>
</dbReference>
<dbReference type="AlphaFoldDB" id="A0A0K2H1W1"/>
<dbReference type="PROSITE" id="PS00211">
    <property type="entry name" value="ABC_TRANSPORTER_1"/>
    <property type="match status" value="1"/>
</dbReference>
<dbReference type="OrthoDB" id="6198786at2"/>
<keyword evidence="5" id="KW-1185">Reference proteome</keyword>
<dbReference type="KEGG" id="clw:CLAC_10455"/>
<dbReference type="SMART" id="SM00382">
    <property type="entry name" value="AAA"/>
    <property type="match status" value="1"/>
</dbReference>
<dbReference type="EMBL" id="CP006841">
    <property type="protein sequence ID" value="ALA68019.1"/>
    <property type="molecule type" value="Genomic_DNA"/>
</dbReference>
<dbReference type="Pfam" id="PF00005">
    <property type="entry name" value="ABC_tran"/>
    <property type="match status" value="1"/>
</dbReference>
<dbReference type="RefSeq" id="WP_053412829.1">
    <property type="nucleotide sequence ID" value="NZ_CP006841.1"/>
</dbReference>
<dbReference type="InterPro" id="IPR017871">
    <property type="entry name" value="ABC_transporter-like_CS"/>
</dbReference>
<gene>
    <name evidence="4" type="ORF">CLAC_10455</name>
</gene>
<dbReference type="InterPro" id="IPR003439">
    <property type="entry name" value="ABC_transporter-like_ATP-bd"/>
</dbReference>
<dbReference type="InterPro" id="IPR027417">
    <property type="entry name" value="P-loop_NTPase"/>
</dbReference>
<evidence type="ECO:0000313" key="5">
    <source>
        <dbReference type="Proteomes" id="UP000058446"/>
    </source>
</evidence>
<feature type="domain" description="ABC transporter" evidence="3">
    <location>
        <begin position="2"/>
        <end position="215"/>
    </location>
</feature>
<sequence>MTFHLNADCTYGYVFPVGSLETTLADGNLYGLVGPNGAGKSTLLKTLAGELEPLSGSVELIPSAPGLTGNSARVNAVIDSGSRASIGKIVHVAEPVFLPDLTVGEHLALLGRAAKRLPSMWDVVVDRWRLDALLGISPKDLSSGQRQRVFLASQLELSTAPVLLIDEPERHLDSSWQDFVADILAELAKRKRLVVVATHSSVIATRCNQLIELEPAA</sequence>
<dbReference type="STRING" id="1408189.CLAC_10455"/>
<dbReference type="Proteomes" id="UP000058446">
    <property type="component" value="Chromosome"/>
</dbReference>
<keyword evidence="2" id="KW-0067">ATP-binding</keyword>
<dbReference type="GO" id="GO:0005524">
    <property type="term" value="F:ATP binding"/>
    <property type="evidence" value="ECO:0007669"/>
    <property type="project" value="UniProtKB-KW"/>
</dbReference>
<proteinExistence type="predicted"/>
<evidence type="ECO:0000256" key="1">
    <source>
        <dbReference type="ARBA" id="ARBA00022741"/>
    </source>
</evidence>
<dbReference type="GO" id="GO:0016887">
    <property type="term" value="F:ATP hydrolysis activity"/>
    <property type="evidence" value="ECO:0007669"/>
    <property type="project" value="InterPro"/>
</dbReference>
<dbReference type="PANTHER" id="PTHR43158:SF2">
    <property type="entry name" value="SKFA PEPTIDE EXPORT ATP-BINDING PROTEIN SKFE"/>
    <property type="match status" value="1"/>
</dbReference>
<evidence type="ECO:0000259" key="3">
    <source>
        <dbReference type="PROSITE" id="PS50893"/>
    </source>
</evidence>
<dbReference type="PROSITE" id="PS50893">
    <property type="entry name" value="ABC_TRANSPORTER_2"/>
    <property type="match status" value="1"/>
</dbReference>
<evidence type="ECO:0000256" key="2">
    <source>
        <dbReference type="ARBA" id="ARBA00022840"/>
    </source>
</evidence>
<dbReference type="PATRIC" id="fig|1408189.4.peg.2103"/>
<reference evidence="4 5" key="1">
    <citation type="submission" date="2013-10" db="EMBL/GenBank/DDBJ databases">
        <title>Complete genome sequence of Corynebacterium lactis DSM 45799(T), isolated from raw cow milk.</title>
        <authorList>
            <person name="Ruckert C."/>
            <person name="Albersmeier A."/>
            <person name="Lipski A."/>
            <person name="Kalinowski J."/>
        </authorList>
    </citation>
    <scope>NUCLEOTIDE SEQUENCE [LARGE SCALE GENOMIC DNA]</scope>
    <source>
        <strain evidence="4 5">RW2-5</strain>
    </source>
</reference>
<keyword evidence="1" id="KW-0547">Nucleotide-binding</keyword>
<organism evidence="4 5">
    <name type="scientific">Corynebacterium lactis RW2-5</name>
    <dbReference type="NCBI Taxonomy" id="1408189"/>
    <lineage>
        <taxon>Bacteria</taxon>
        <taxon>Bacillati</taxon>
        <taxon>Actinomycetota</taxon>
        <taxon>Actinomycetes</taxon>
        <taxon>Mycobacteriales</taxon>
        <taxon>Corynebacteriaceae</taxon>
        <taxon>Corynebacterium</taxon>
    </lineage>
</organism>
<dbReference type="SUPFAM" id="SSF52540">
    <property type="entry name" value="P-loop containing nucleoside triphosphate hydrolases"/>
    <property type="match status" value="1"/>
</dbReference>
<dbReference type="PANTHER" id="PTHR43158">
    <property type="entry name" value="SKFA PEPTIDE EXPORT ATP-BINDING PROTEIN SKFE"/>
    <property type="match status" value="1"/>
</dbReference>